<accession>N1PR89</accession>
<reference evidence="2" key="1">
    <citation type="journal article" date="2012" name="PLoS Genet.">
        <title>The genomes of the fungal plant pathogens Cladosporium fulvum and Dothistroma septosporum reveal adaptation to different hosts and lifestyles but also signatures of common ancestry.</title>
        <authorList>
            <person name="de Wit P.J.G.M."/>
            <person name="van der Burgt A."/>
            <person name="Oekmen B."/>
            <person name="Stergiopoulos I."/>
            <person name="Abd-Elsalam K.A."/>
            <person name="Aerts A.L."/>
            <person name="Bahkali A.H."/>
            <person name="Beenen H.G."/>
            <person name="Chettri P."/>
            <person name="Cox M.P."/>
            <person name="Datema E."/>
            <person name="de Vries R.P."/>
            <person name="Dhillon B."/>
            <person name="Ganley A.R."/>
            <person name="Griffiths S.A."/>
            <person name="Guo Y."/>
            <person name="Hamelin R.C."/>
            <person name="Henrissat B."/>
            <person name="Kabir M.S."/>
            <person name="Jashni M.K."/>
            <person name="Kema G."/>
            <person name="Klaubauf S."/>
            <person name="Lapidus A."/>
            <person name="Levasseur A."/>
            <person name="Lindquist E."/>
            <person name="Mehrabi R."/>
            <person name="Ohm R.A."/>
            <person name="Owen T.J."/>
            <person name="Salamov A."/>
            <person name="Schwelm A."/>
            <person name="Schijlen E."/>
            <person name="Sun H."/>
            <person name="van den Burg H.A."/>
            <person name="van Ham R.C.H.J."/>
            <person name="Zhang S."/>
            <person name="Goodwin S.B."/>
            <person name="Grigoriev I.V."/>
            <person name="Collemare J."/>
            <person name="Bradshaw R.E."/>
        </authorList>
    </citation>
    <scope>NUCLEOTIDE SEQUENCE [LARGE SCALE GENOMIC DNA]</scope>
    <source>
        <strain evidence="2">NZE10 / CBS 128990</strain>
    </source>
</reference>
<evidence type="ECO:0000313" key="1">
    <source>
        <dbReference type="EMBL" id="EME45961.1"/>
    </source>
</evidence>
<gene>
    <name evidence="1" type="ORF">DOTSEDRAFT_22084</name>
</gene>
<protein>
    <submittedName>
        <fullName evidence="1">Uncharacterized protein</fullName>
    </submittedName>
</protein>
<sequence>MAFEAASEAPAIPAPDDVTANLEYDDVQRAKIELLDTIIVNVQALITVWRNGPDTNETIAYLTQRQGEWRDDREIPEVARSAREEEERVQEGQRQVEEDELNCKAARILRAELHSDVGWVAGPMLEKATFGKVAIRSRKGPFGRIIDRIAIKDNDSANTSQAGNLDIEVAAMYRLRHLKGSSSVDATRNFRPDWTTGVRFRIYVEYSPFDNLWFLICRYTSYDSKNSSDQPTAYIPEPFIC</sequence>
<keyword evidence="2" id="KW-1185">Reference proteome</keyword>
<organism evidence="1 2">
    <name type="scientific">Dothistroma septosporum (strain NZE10 / CBS 128990)</name>
    <name type="common">Red band needle blight fungus</name>
    <name type="synonym">Mycosphaerella pini</name>
    <dbReference type="NCBI Taxonomy" id="675120"/>
    <lineage>
        <taxon>Eukaryota</taxon>
        <taxon>Fungi</taxon>
        <taxon>Dikarya</taxon>
        <taxon>Ascomycota</taxon>
        <taxon>Pezizomycotina</taxon>
        <taxon>Dothideomycetes</taxon>
        <taxon>Dothideomycetidae</taxon>
        <taxon>Mycosphaerellales</taxon>
        <taxon>Mycosphaerellaceae</taxon>
        <taxon>Dothistroma</taxon>
    </lineage>
</organism>
<evidence type="ECO:0000313" key="2">
    <source>
        <dbReference type="Proteomes" id="UP000016933"/>
    </source>
</evidence>
<proteinExistence type="predicted"/>
<reference evidence="1 2" key="2">
    <citation type="journal article" date="2012" name="PLoS Pathog.">
        <title>Diverse lifestyles and strategies of plant pathogenesis encoded in the genomes of eighteen Dothideomycetes fungi.</title>
        <authorList>
            <person name="Ohm R.A."/>
            <person name="Feau N."/>
            <person name="Henrissat B."/>
            <person name="Schoch C.L."/>
            <person name="Horwitz B.A."/>
            <person name="Barry K.W."/>
            <person name="Condon B.J."/>
            <person name="Copeland A.C."/>
            <person name="Dhillon B."/>
            <person name="Glaser F."/>
            <person name="Hesse C.N."/>
            <person name="Kosti I."/>
            <person name="LaButti K."/>
            <person name="Lindquist E.A."/>
            <person name="Lucas S."/>
            <person name="Salamov A.A."/>
            <person name="Bradshaw R.E."/>
            <person name="Ciuffetti L."/>
            <person name="Hamelin R.C."/>
            <person name="Kema G.H.J."/>
            <person name="Lawrence C."/>
            <person name="Scott J.A."/>
            <person name="Spatafora J.W."/>
            <person name="Turgeon B.G."/>
            <person name="de Wit P.J.G.M."/>
            <person name="Zhong S."/>
            <person name="Goodwin S.B."/>
            <person name="Grigoriev I.V."/>
        </authorList>
    </citation>
    <scope>NUCLEOTIDE SEQUENCE [LARGE SCALE GENOMIC DNA]</scope>
    <source>
        <strain evidence="2">NZE10 / CBS 128990</strain>
    </source>
</reference>
<dbReference type="AlphaFoldDB" id="N1PR89"/>
<dbReference type="OrthoDB" id="310217at2759"/>
<dbReference type="HOGENOM" id="CLU_1151777_0_0_1"/>
<dbReference type="Proteomes" id="UP000016933">
    <property type="component" value="Unassembled WGS sequence"/>
</dbReference>
<name>N1PR89_DOTSN</name>
<dbReference type="EMBL" id="KB446537">
    <property type="protein sequence ID" value="EME45961.1"/>
    <property type="molecule type" value="Genomic_DNA"/>
</dbReference>